<gene>
    <name evidence="2" type="ORF">DWV00_06775</name>
</gene>
<proteinExistence type="predicted"/>
<feature type="region of interest" description="Disordered" evidence="1">
    <location>
        <begin position="1"/>
        <end position="20"/>
    </location>
</feature>
<dbReference type="RefSeq" id="WP_115532744.1">
    <property type="nucleotide sequence ID" value="NZ_QRGA01000003.1"/>
</dbReference>
<evidence type="ECO:0000313" key="3">
    <source>
        <dbReference type="Proteomes" id="UP000256838"/>
    </source>
</evidence>
<evidence type="ECO:0000313" key="2">
    <source>
        <dbReference type="EMBL" id="RDV00074.1"/>
    </source>
</evidence>
<feature type="compositionally biased region" description="Basic residues" evidence="1">
    <location>
        <begin position="1"/>
        <end position="11"/>
    </location>
</feature>
<protein>
    <submittedName>
        <fullName evidence="2">Uncharacterized protein</fullName>
    </submittedName>
</protein>
<evidence type="ECO:0000256" key="1">
    <source>
        <dbReference type="SAM" id="MobiDB-lite"/>
    </source>
</evidence>
<dbReference type="OrthoDB" id="9115113at2"/>
<dbReference type="Proteomes" id="UP000256838">
    <property type="component" value="Unassembled WGS sequence"/>
</dbReference>
<organism evidence="2 3">
    <name type="scientific">Trinickia dinghuensis</name>
    <dbReference type="NCBI Taxonomy" id="2291023"/>
    <lineage>
        <taxon>Bacteria</taxon>
        <taxon>Pseudomonadati</taxon>
        <taxon>Pseudomonadota</taxon>
        <taxon>Betaproteobacteria</taxon>
        <taxon>Burkholderiales</taxon>
        <taxon>Burkholderiaceae</taxon>
        <taxon>Trinickia</taxon>
    </lineage>
</organism>
<dbReference type="EMBL" id="QRGA01000003">
    <property type="protein sequence ID" value="RDV00074.1"/>
    <property type="molecule type" value="Genomic_DNA"/>
</dbReference>
<comment type="caution">
    <text evidence="2">The sequence shown here is derived from an EMBL/GenBank/DDBJ whole genome shotgun (WGS) entry which is preliminary data.</text>
</comment>
<keyword evidence="3" id="KW-1185">Reference proteome</keyword>
<sequence length="126" mass="14170">MQKRLASRHSQTRMTLSPARLGRRTSMRALRHHAARADALSRREAMPVRAEHTGGSFRAWLRAVLSALRTGTRGTRARRVLLRRLLRRATVRRLGTESTQGSTATVGSRRPRRLSASAGWFAFAAR</sequence>
<accession>A0A3D8K3Q3</accession>
<dbReference type="AlphaFoldDB" id="A0A3D8K3Q3"/>
<reference evidence="2 3" key="1">
    <citation type="submission" date="2018-08" db="EMBL/GenBank/DDBJ databases">
        <title>Paraburkholderia sp. DHOM06 isolated from forest soil.</title>
        <authorList>
            <person name="Gao Z.-H."/>
            <person name="Qiu L.-H."/>
        </authorList>
    </citation>
    <scope>NUCLEOTIDE SEQUENCE [LARGE SCALE GENOMIC DNA]</scope>
    <source>
        <strain evidence="2 3">DHOM06</strain>
    </source>
</reference>
<name>A0A3D8K3Q3_9BURK</name>